<sequence>MSSFTEPVVLDSKDTVIYLGNPNPPPTQPGWTRFVCISDTHGKTFDVPDGDVLLHSGDLTNLGLIKEFKVTMSWLYALPHKTKIIIAGNHDLSLHQQDGWYQKHGNEFSSQPLQDFAVIQILISGQRAKDSGVKYVQDERITFQAKEGGREWSLYGSPWSPEFCDWAFNYSRNDGKKLVSAFPKSDILLTHGPPLHIFDATTSGNLAGCRDLANRLPFLRPRIHLFGHIHEGHGALLHEWVAGSTKTPLIQSTELETEQAASGELLVDDDRLVANTEEYDEPLVLSHGGERTAFINAANWPAGNRKKVFNRTTAFGGPGFGPVIVDLKD</sequence>
<dbReference type="OrthoDB" id="630188at2759"/>
<dbReference type="CDD" id="cd07379">
    <property type="entry name" value="MPP_239FB"/>
    <property type="match status" value="1"/>
</dbReference>
<dbReference type="SUPFAM" id="SSF56300">
    <property type="entry name" value="Metallo-dependent phosphatases"/>
    <property type="match status" value="1"/>
</dbReference>
<dbReference type="InterPro" id="IPR004843">
    <property type="entry name" value="Calcineurin-like_PHP"/>
</dbReference>
<dbReference type="PANTHER" id="PTHR12905:SF0">
    <property type="entry name" value="CALCINEURIN-LIKE PHOSPHOESTERASE DOMAIN-CONTAINING PROTEIN"/>
    <property type="match status" value="1"/>
</dbReference>
<dbReference type="AlphaFoldDB" id="A0A0D7B4R8"/>
<dbReference type="InterPro" id="IPR029052">
    <property type="entry name" value="Metallo-depent_PP-like"/>
</dbReference>
<evidence type="ECO:0000313" key="3">
    <source>
        <dbReference type="Proteomes" id="UP000054007"/>
    </source>
</evidence>
<accession>A0A0D7B4R8</accession>
<evidence type="ECO:0000259" key="1">
    <source>
        <dbReference type="Pfam" id="PF00149"/>
    </source>
</evidence>
<gene>
    <name evidence="2" type="ORF">CYLTODRAFT_379816</name>
</gene>
<organism evidence="2 3">
    <name type="scientific">Cylindrobasidium torrendii FP15055 ss-10</name>
    <dbReference type="NCBI Taxonomy" id="1314674"/>
    <lineage>
        <taxon>Eukaryota</taxon>
        <taxon>Fungi</taxon>
        <taxon>Dikarya</taxon>
        <taxon>Basidiomycota</taxon>
        <taxon>Agaricomycotina</taxon>
        <taxon>Agaricomycetes</taxon>
        <taxon>Agaricomycetidae</taxon>
        <taxon>Agaricales</taxon>
        <taxon>Marasmiineae</taxon>
        <taxon>Physalacriaceae</taxon>
        <taxon>Cylindrobasidium</taxon>
    </lineage>
</organism>
<dbReference type="InterPro" id="IPR051693">
    <property type="entry name" value="UPF0046_metallophosphoest"/>
</dbReference>
<protein>
    <submittedName>
        <fullName evidence="2">Metallo-dependent phosphatase</fullName>
    </submittedName>
</protein>
<dbReference type="PANTHER" id="PTHR12905">
    <property type="entry name" value="METALLOPHOSPHOESTERASE"/>
    <property type="match status" value="1"/>
</dbReference>
<proteinExistence type="predicted"/>
<dbReference type="GO" id="GO:0016787">
    <property type="term" value="F:hydrolase activity"/>
    <property type="evidence" value="ECO:0007669"/>
    <property type="project" value="InterPro"/>
</dbReference>
<dbReference type="Proteomes" id="UP000054007">
    <property type="component" value="Unassembled WGS sequence"/>
</dbReference>
<dbReference type="Pfam" id="PF00149">
    <property type="entry name" value="Metallophos"/>
    <property type="match status" value="1"/>
</dbReference>
<evidence type="ECO:0000313" key="2">
    <source>
        <dbReference type="EMBL" id="KIY65185.1"/>
    </source>
</evidence>
<feature type="domain" description="Calcineurin-like phosphoesterase" evidence="1">
    <location>
        <begin position="33"/>
        <end position="231"/>
    </location>
</feature>
<dbReference type="Gene3D" id="3.60.21.10">
    <property type="match status" value="1"/>
</dbReference>
<dbReference type="EMBL" id="KN880601">
    <property type="protein sequence ID" value="KIY65185.1"/>
    <property type="molecule type" value="Genomic_DNA"/>
</dbReference>
<name>A0A0D7B4R8_9AGAR</name>
<reference evidence="2 3" key="1">
    <citation type="journal article" date="2015" name="Fungal Genet. Biol.">
        <title>Evolution of novel wood decay mechanisms in Agaricales revealed by the genome sequences of Fistulina hepatica and Cylindrobasidium torrendii.</title>
        <authorList>
            <person name="Floudas D."/>
            <person name="Held B.W."/>
            <person name="Riley R."/>
            <person name="Nagy L.G."/>
            <person name="Koehler G."/>
            <person name="Ransdell A.S."/>
            <person name="Younus H."/>
            <person name="Chow J."/>
            <person name="Chiniquy J."/>
            <person name="Lipzen A."/>
            <person name="Tritt A."/>
            <person name="Sun H."/>
            <person name="Haridas S."/>
            <person name="LaButti K."/>
            <person name="Ohm R.A."/>
            <person name="Kues U."/>
            <person name="Blanchette R.A."/>
            <person name="Grigoriev I.V."/>
            <person name="Minto R.E."/>
            <person name="Hibbett D.S."/>
        </authorList>
    </citation>
    <scope>NUCLEOTIDE SEQUENCE [LARGE SCALE GENOMIC DNA]</scope>
    <source>
        <strain evidence="2 3">FP15055 ss-10</strain>
    </source>
</reference>
<keyword evidence="3" id="KW-1185">Reference proteome</keyword>